<keyword evidence="5 6" id="KW-0067">ATP-binding</keyword>
<dbReference type="PANTHER" id="PTHR34696">
    <property type="entry name" value="PHOSPHORIBOSYLFORMYLGLYCINAMIDINE SYNTHASE SUBUNIT PURS"/>
    <property type="match status" value="1"/>
</dbReference>
<evidence type="ECO:0000256" key="4">
    <source>
        <dbReference type="ARBA" id="ARBA00022755"/>
    </source>
</evidence>
<comment type="pathway">
    <text evidence="6">Purine metabolism; IMP biosynthesis via de novo pathway; 5-amino-1-(5-phospho-D-ribosyl)imidazole from N(2)-formyl-N(1)-(5-phospho-D-ribosyl)glycinamide: step 1/2.</text>
</comment>
<dbReference type="EC" id="6.3.5.3" evidence="6"/>
<sequence>MTQLVTVEVRVSLKPKALDPEGETVKRALHRLGYEEVEDVRTAKIYRIELDINDEEEAVELVDEMCRRLLANPVVEDYEIEVVE</sequence>
<evidence type="ECO:0000256" key="5">
    <source>
        <dbReference type="ARBA" id="ARBA00022840"/>
    </source>
</evidence>
<comment type="function">
    <text evidence="6">Part of the phosphoribosylformylglycinamidine synthase complex involved in the purines biosynthetic pathway. Catalyzes the ATP-dependent conversion of formylglycinamide ribonucleotide (FGAR) and glutamine to yield formylglycinamidine ribonucleotide (FGAM) and glutamate. The FGAM synthase complex is composed of three subunits. PurQ produces an ammonia molecule by converting glutamine to glutamate. PurL transfers the ammonia molecule to FGAR to form FGAM in an ATP-dependent manner. PurS interacts with PurQ and PurL and is thought to assist in the transfer of the ammonia molecule from PurQ to PurL.</text>
</comment>
<keyword evidence="4 6" id="KW-0658">Purine biosynthesis</keyword>
<dbReference type="InParanoid" id="Q8TX84"/>
<keyword evidence="1 6" id="KW-0963">Cytoplasm</keyword>
<evidence type="ECO:0000256" key="6">
    <source>
        <dbReference type="HAMAP-Rule" id="MF_01926"/>
    </source>
</evidence>
<evidence type="ECO:0000256" key="3">
    <source>
        <dbReference type="ARBA" id="ARBA00022741"/>
    </source>
</evidence>
<dbReference type="Gene3D" id="3.30.1280.10">
    <property type="entry name" value="Phosphoribosylformylglycinamidine synthase subunit PurS"/>
    <property type="match status" value="1"/>
</dbReference>
<dbReference type="KEGG" id="mka:MK0791"/>
<dbReference type="PaxDb" id="190192-MK0791"/>
<evidence type="ECO:0000256" key="1">
    <source>
        <dbReference type="ARBA" id="ARBA00022490"/>
    </source>
</evidence>
<comment type="catalytic activity">
    <reaction evidence="6">
        <text>N(2)-formyl-N(1)-(5-phospho-beta-D-ribosyl)glycinamide + L-glutamine + ATP + H2O = 2-formamido-N(1)-(5-O-phospho-beta-D-ribosyl)acetamidine + L-glutamate + ADP + phosphate + H(+)</text>
        <dbReference type="Rhea" id="RHEA:17129"/>
        <dbReference type="ChEBI" id="CHEBI:15377"/>
        <dbReference type="ChEBI" id="CHEBI:15378"/>
        <dbReference type="ChEBI" id="CHEBI:29985"/>
        <dbReference type="ChEBI" id="CHEBI:30616"/>
        <dbReference type="ChEBI" id="CHEBI:43474"/>
        <dbReference type="ChEBI" id="CHEBI:58359"/>
        <dbReference type="ChEBI" id="CHEBI:147286"/>
        <dbReference type="ChEBI" id="CHEBI:147287"/>
        <dbReference type="ChEBI" id="CHEBI:456216"/>
        <dbReference type="EC" id="6.3.5.3"/>
    </reaction>
</comment>
<dbReference type="GO" id="GO:0005737">
    <property type="term" value="C:cytoplasm"/>
    <property type="evidence" value="ECO:0007669"/>
    <property type="project" value="UniProtKB-SubCell"/>
</dbReference>
<reference evidence="7 8" key="1">
    <citation type="journal article" date="2002" name="Proc. Natl. Acad. Sci. U.S.A.">
        <title>The complete genome of hyperthermophile Methanopyrus kandleri AV19 and monophyly of archaeal methanogens.</title>
        <authorList>
            <person name="Slesarev A.I."/>
            <person name="Mezhevaya K.V."/>
            <person name="Makarova K.S."/>
            <person name="Polushin N.N."/>
            <person name="Shcherbinina O.V."/>
            <person name="Shakhova V.V."/>
            <person name="Belova G.I."/>
            <person name="Aravind L."/>
            <person name="Natale D.A."/>
            <person name="Rogozin I.B."/>
            <person name="Tatusov R.L."/>
            <person name="Wolf Y.I."/>
            <person name="Stetter K.O."/>
            <person name="Malykh A.G."/>
            <person name="Koonin E.V."/>
            <person name="Kozyavkin S.A."/>
        </authorList>
    </citation>
    <scope>NUCLEOTIDE SEQUENCE [LARGE SCALE GENOMIC DNA]</scope>
    <source>
        <strain evidence="8">AV19 / DSM 6324 / JCM 9639 / NBRC 100938</strain>
    </source>
</reference>
<comment type="similarity">
    <text evidence="6">Belongs to the PurS family.</text>
</comment>
<dbReference type="NCBIfam" id="TIGR00302">
    <property type="entry name" value="phosphoribosylformylglycinamidine synthase subunit PurS"/>
    <property type="match status" value="1"/>
</dbReference>
<evidence type="ECO:0000256" key="2">
    <source>
        <dbReference type="ARBA" id="ARBA00022598"/>
    </source>
</evidence>
<dbReference type="STRING" id="190192.MK0791"/>
<comment type="subcellular location">
    <subcellularLocation>
        <location evidence="6">Cytoplasm</location>
    </subcellularLocation>
</comment>
<dbReference type="RefSeq" id="WP_011019160.1">
    <property type="nucleotide sequence ID" value="NC_003551.1"/>
</dbReference>
<dbReference type="PATRIC" id="fig|190192.8.peg.832"/>
<keyword evidence="3 6" id="KW-0547">Nucleotide-binding</keyword>
<dbReference type="InterPro" id="IPR003850">
    <property type="entry name" value="PurS"/>
</dbReference>
<dbReference type="UniPathway" id="UPA00074">
    <property type="reaction ID" value="UER00128"/>
</dbReference>
<dbReference type="GO" id="GO:0006189">
    <property type="term" value="P:'de novo' IMP biosynthetic process"/>
    <property type="evidence" value="ECO:0007669"/>
    <property type="project" value="UniProtKB-UniRule"/>
</dbReference>
<dbReference type="AlphaFoldDB" id="Q8TX84"/>
<dbReference type="HOGENOM" id="CLU_164833_3_1_2"/>
<dbReference type="Proteomes" id="UP000001826">
    <property type="component" value="Chromosome"/>
</dbReference>
<evidence type="ECO:0000313" key="8">
    <source>
        <dbReference type="Proteomes" id="UP000001826"/>
    </source>
</evidence>
<proteinExistence type="inferred from homology"/>
<dbReference type="SUPFAM" id="SSF82697">
    <property type="entry name" value="PurS-like"/>
    <property type="match status" value="1"/>
</dbReference>
<dbReference type="GeneID" id="1476892"/>
<dbReference type="NCBIfam" id="NF004630">
    <property type="entry name" value="PRK05974.1"/>
    <property type="match status" value="1"/>
</dbReference>
<gene>
    <name evidence="6 7" type="primary">purS</name>
    <name evidence="7" type="ordered locus">MK0791</name>
</gene>
<organism evidence="7 8">
    <name type="scientific">Methanopyrus kandleri (strain AV19 / DSM 6324 / JCM 9639 / NBRC 100938)</name>
    <dbReference type="NCBI Taxonomy" id="190192"/>
    <lineage>
        <taxon>Archaea</taxon>
        <taxon>Methanobacteriati</taxon>
        <taxon>Methanobacteriota</taxon>
        <taxon>Methanomada group</taxon>
        <taxon>Methanopyri</taxon>
        <taxon>Methanopyrales</taxon>
        <taxon>Methanopyraceae</taxon>
        <taxon>Methanopyrus</taxon>
    </lineage>
</organism>
<dbReference type="InterPro" id="IPR036604">
    <property type="entry name" value="PurS-like_sf"/>
</dbReference>
<dbReference type="EMBL" id="AE009439">
    <property type="protein sequence ID" value="AAM02005.1"/>
    <property type="molecule type" value="Genomic_DNA"/>
</dbReference>
<protein>
    <recommendedName>
        <fullName evidence="6">Phosphoribosylformylglycinamidine synthase subunit PurS</fullName>
        <shortName evidence="6">FGAM synthase</shortName>
        <ecNumber evidence="6">6.3.5.3</ecNumber>
    </recommendedName>
    <alternativeName>
        <fullName evidence="6">Formylglycinamide ribonucleotide amidotransferase subunit III</fullName>
        <shortName evidence="6">FGAR amidotransferase III</shortName>
        <shortName evidence="6">FGAR-AT III</shortName>
    </alternativeName>
    <alternativeName>
        <fullName evidence="6">Phosphoribosylformylglycinamidine synthase subunit III</fullName>
    </alternativeName>
</protein>
<dbReference type="FunCoup" id="Q8TX84">
    <property type="interactions" value="7"/>
</dbReference>
<accession>Q8TX84</accession>
<dbReference type="GO" id="GO:0005524">
    <property type="term" value="F:ATP binding"/>
    <property type="evidence" value="ECO:0007669"/>
    <property type="project" value="UniProtKB-UniRule"/>
</dbReference>
<keyword evidence="8" id="KW-1185">Reference proteome</keyword>
<name>Q8TX84_METKA</name>
<dbReference type="PANTHER" id="PTHR34696:SF1">
    <property type="entry name" value="PHOSPHORIBOSYLFORMYLGLYCINAMIDINE SYNTHASE SUBUNIT PURS"/>
    <property type="match status" value="1"/>
</dbReference>
<dbReference type="GO" id="GO:0004642">
    <property type="term" value="F:phosphoribosylformylglycinamidine synthase activity"/>
    <property type="evidence" value="ECO:0007669"/>
    <property type="project" value="UniProtKB-UniRule"/>
</dbReference>
<evidence type="ECO:0000313" key="7">
    <source>
        <dbReference type="EMBL" id="AAM02005.1"/>
    </source>
</evidence>
<dbReference type="Pfam" id="PF02700">
    <property type="entry name" value="PurS"/>
    <property type="match status" value="1"/>
</dbReference>
<comment type="subunit">
    <text evidence="6">Part of the FGAM synthase complex composed of 1 PurL, 1 PurQ and 2 PurS subunits.</text>
</comment>
<dbReference type="EnsemblBacteria" id="AAM02005">
    <property type="protein sequence ID" value="AAM02005"/>
    <property type="gene ID" value="MK0791"/>
</dbReference>
<keyword evidence="2 6" id="KW-0436">Ligase</keyword>
<dbReference type="HAMAP" id="MF_01926">
    <property type="entry name" value="PurS"/>
    <property type="match status" value="1"/>
</dbReference>